<comment type="caution">
    <text evidence="3">The sequence shown here is derived from an EMBL/GenBank/DDBJ whole genome shotgun (WGS) entry which is preliminary data.</text>
</comment>
<feature type="chain" id="PRO_5022694096" description="Protein BatD" evidence="2">
    <location>
        <begin position="25"/>
        <end position="314"/>
    </location>
</feature>
<gene>
    <name evidence="3" type="ORF">FGF66_06375</name>
</gene>
<dbReference type="RefSeq" id="WP_139456842.1">
    <property type="nucleotide sequence ID" value="NZ_VDCH01000010.1"/>
</dbReference>
<protein>
    <recommendedName>
        <fullName evidence="5">Protein BatD</fullName>
    </recommendedName>
</protein>
<evidence type="ECO:0000256" key="2">
    <source>
        <dbReference type="SAM" id="SignalP"/>
    </source>
</evidence>
<keyword evidence="1" id="KW-1133">Transmembrane helix</keyword>
<feature type="signal peptide" evidence="2">
    <location>
        <begin position="1"/>
        <end position="24"/>
    </location>
</feature>
<evidence type="ECO:0000313" key="3">
    <source>
        <dbReference type="EMBL" id="TNJ39034.1"/>
    </source>
</evidence>
<dbReference type="AlphaFoldDB" id="A0A5C4S6D4"/>
<name>A0A5C4S6D4_CHLTI</name>
<dbReference type="OrthoDB" id="9807384at2"/>
<feature type="transmembrane region" description="Helical" evidence="1">
    <location>
        <begin position="158"/>
        <end position="181"/>
    </location>
</feature>
<organism evidence="3 4">
    <name type="scientific">Chlorobaculum thiosulfatiphilum</name>
    <name type="common">Chlorobium limicola f.sp. thiosulfatophilum</name>
    <dbReference type="NCBI Taxonomy" id="115852"/>
    <lineage>
        <taxon>Bacteria</taxon>
        <taxon>Pseudomonadati</taxon>
        <taxon>Chlorobiota</taxon>
        <taxon>Chlorobiia</taxon>
        <taxon>Chlorobiales</taxon>
        <taxon>Chlorobiaceae</taxon>
        <taxon>Chlorobaculum</taxon>
    </lineage>
</organism>
<dbReference type="EMBL" id="VDCH01000010">
    <property type="protein sequence ID" value="TNJ39034.1"/>
    <property type="molecule type" value="Genomic_DNA"/>
</dbReference>
<keyword evidence="1" id="KW-0812">Transmembrane</keyword>
<accession>A0A5C4S6D4</accession>
<keyword evidence="2" id="KW-0732">Signal</keyword>
<reference evidence="3 4" key="1">
    <citation type="submission" date="2019-05" db="EMBL/GenBank/DDBJ databases">
        <title>Draft Whole-Genome sequence of the green sulfur bacterium Chlorobaculum thiosulfatiphilum DSM 249.</title>
        <authorList>
            <person name="Meyer T.E."/>
            <person name="Kyndt J.A."/>
        </authorList>
    </citation>
    <scope>NUCLEOTIDE SEQUENCE [LARGE SCALE GENOMIC DNA]</scope>
    <source>
        <strain evidence="3 4">DSM 249</strain>
    </source>
</reference>
<proteinExistence type="predicted"/>
<keyword evidence="4" id="KW-1185">Reference proteome</keyword>
<sequence length="314" mass="33848">MSARCNIRAVAALLLVIAGGPASAAPVPGDVTVSAEPDSLFAGERLHYVITVRHDRRDSVSVASLKTGQGTPFEITGTKSFLKTLPDGRAEFRMDAEIAVFGLGQHQLPGFTVVSGRASVAGPERLAITPAESVTVLSMSDSTVTELRPIAPLVSAPFPAWLLAPVLVALAVLGLAGFLVARLVTALRRHLDDPVRAARQKLRAIRRQLSKGLVPADGYESLSNILREFLQKRYRFGAMEMVTQEIAEELAARNVNVRQELIELLDQADLVKFADRRPSIEECRRSLRVAEVLVATAAEAEIAEEPTEGDEGRG</sequence>
<keyword evidence="1" id="KW-0472">Membrane</keyword>
<evidence type="ECO:0000313" key="4">
    <source>
        <dbReference type="Proteomes" id="UP000308271"/>
    </source>
</evidence>
<evidence type="ECO:0000256" key="1">
    <source>
        <dbReference type="SAM" id="Phobius"/>
    </source>
</evidence>
<evidence type="ECO:0008006" key="5">
    <source>
        <dbReference type="Google" id="ProtNLM"/>
    </source>
</evidence>
<dbReference type="Proteomes" id="UP000308271">
    <property type="component" value="Unassembled WGS sequence"/>
</dbReference>